<sequence length="139" mass="15670">MNFIPEELYKKCVGVRALSEITKITGVDRGTLTYRKEQLGLVDVFVEDLTLDQIKSLHKKLPRSNSKRPPYELSQDVIDYYLQGNSLAAVASKFDLKASTLSKKLRDLGVSRSAKESTQLSMSRGAHISSKAYEQNPRY</sequence>
<evidence type="ECO:0000313" key="2">
    <source>
        <dbReference type="EMBL" id="MDP2566376.1"/>
    </source>
</evidence>
<gene>
    <name evidence="2" type="ORF">Q8W34_17150</name>
</gene>
<protein>
    <recommendedName>
        <fullName evidence="4">TyrR family helix-turn-helix domain-containing protein</fullName>
    </recommendedName>
</protein>
<dbReference type="EMBL" id="JAUYVT010000020">
    <property type="protein sequence ID" value="MDP2566376.1"/>
    <property type="molecule type" value="Genomic_DNA"/>
</dbReference>
<comment type="caution">
    <text evidence="2">The sequence shown here is derived from an EMBL/GenBank/DDBJ whole genome shotgun (WGS) entry which is preliminary data.</text>
</comment>
<name>A0ABT9FIR3_9GAMM</name>
<feature type="region of interest" description="Disordered" evidence="1">
    <location>
        <begin position="116"/>
        <end position="139"/>
    </location>
</feature>
<organism evidence="2 3">
    <name type="scientific">Pseudoalteromonas marina</name>
    <dbReference type="NCBI Taxonomy" id="267375"/>
    <lineage>
        <taxon>Bacteria</taxon>
        <taxon>Pseudomonadati</taxon>
        <taxon>Pseudomonadota</taxon>
        <taxon>Gammaproteobacteria</taxon>
        <taxon>Alteromonadales</taxon>
        <taxon>Pseudoalteromonadaceae</taxon>
        <taxon>Pseudoalteromonas</taxon>
    </lineage>
</organism>
<evidence type="ECO:0008006" key="4">
    <source>
        <dbReference type="Google" id="ProtNLM"/>
    </source>
</evidence>
<evidence type="ECO:0000313" key="3">
    <source>
        <dbReference type="Proteomes" id="UP001177212"/>
    </source>
</evidence>
<proteinExistence type="predicted"/>
<evidence type="ECO:0000256" key="1">
    <source>
        <dbReference type="SAM" id="MobiDB-lite"/>
    </source>
</evidence>
<dbReference type="Proteomes" id="UP001177212">
    <property type="component" value="Unassembled WGS sequence"/>
</dbReference>
<accession>A0ABT9FIR3</accession>
<dbReference type="RefSeq" id="WP_305472987.1">
    <property type="nucleotide sequence ID" value="NZ_JAUYVT010000020.1"/>
</dbReference>
<keyword evidence="3" id="KW-1185">Reference proteome</keyword>
<reference evidence="2" key="1">
    <citation type="submission" date="2023-07" db="EMBL/GenBank/DDBJ databases">
        <title>Genome content predicts the carbon catabolic preferences of heterotrophic bacteria.</title>
        <authorList>
            <person name="Gralka M."/>
        </authorList>
    </citation>
    <scope>NUCLEOTIDE SEQUENCE</scope>
    <source>
        <strain evidence="2">4G09</strain>
    </source>
</reference>